<evidence type="ECO:0000313" key="8">
    <source>
        <dbReference type="EMBL" id="SLN60313.1"/>
    </source>
</evidence>
<dbReference type="EC" id="3.6.3.-" evidence="8"/>
<keyword evidence="3 8" id="KW-0067">ATP-binding</keyword>
<dbReference type="AlphaFoldDB" id="A0A1Y5TC76"/>
<keyword evidence="4" id="KW-1278">Translocase</keyword>
<dbReference type="PANTHER" id="PTHR42794:SF1">
    <property type="entry name" value="HEMIN IMPORT ATP-BINDING PROTEIN HMUV"/>
    <property type="match status" value="1"/>
</dbReference>
<feature type="domain" description="ABC transporter" evidence="7">
    <location>
        <begin position="6"/>
        <end position="246"/>
    </location>
</feature>
<evidence type="ECO:0000256" key="4">
    <source>
        <dbReference type="ARBA" id="ARBA00022967"/>
    </source>
</evidence>
<keyword evidence="9" id="KW-1185">Reference proteome</keyword>
<dbReference type="InterPro" id="IPR003439">
    <property type="entry name" value="ABC_transporter-like_ATP-bd"/>
</dbReference>
<accession>A0A1Y5TC76</accession>
<sequence>MSETSITASKLRVRFGRHTALNGVDFSAQAGQLTAIVGPNGSGKTTLLRALTGDVAHSGKVWINGRETASLRPVELARLRAVLPQSGSVAFPFTVLELVRLGLTAGLATACPQAQATLPQAALARVGLAGFESRLVQDLSGGERQRVHLARVLVQIWEPVLEGAPRWLFLDEPVSALDIGHQLIVMQLAHDYAQAGGGVVAVMHDLNLTAMFADHVTLLGAGQVRASGAPQEVLTDRDLSACYGCALRTNTPPPFGGTWILPQATGQSPSQSAGLSLGQGSLS</sequence>
<dbReference type="GO" id="GO:0005524">
    <property type="term" value="F:ATP binding"/>
    <property type="evidence" value="ECO:0007669"/>
    <property type="project" value="UniProtKB-KW"/>
</dbReference>
<comment type="function">
    <text evidence="5">Part of the ABC transporter complex HmuTUV involved in hemin import. Responsible for energy coupling to the transport system.</text>
</comment>
<evidence type="ECO:0000256" key="5">
    <source>
        <dbReference type="ARBA" id="ARBA00037066"/>
    </source>
</evidence>
<dbReference type="PROSITE" id="PS50893">
    <property type="entry name" value="ABC_TRANSPORTER_2"/>
    <property type="match status" value="1"/>
</dbReference>
<dbReference type="NCBIfam" id="NF010068">
    <property type="entry name" value="PRK13548.1"/>
    <property type="match status" value="1"/>
</dbReference>
<dbReference type="InterPro" id="IPR027417">
    <property type="entry name" value="P-loop_NTPase"/>
</dbReference>
<dbReference type="GO" id="GO:0016887">
    <property type="term" value="F:ATP hydrolysis activity"/>
    <property type="evidence" value="ECO:0007669"/>
    <property type="project" value="InterPro"/>
</dbReference>
<dbReference type="SUPFAM" id="SSF52540">
    <property type="entry name" value="P-loop containing nucleoside triphosphate hydrolases"/>
    <property type="match status" value="1"/>
</dbReference>
<evidence type="ECO:0000256" key="2">
    <source>
        <dbReference type="ARBA" id="ARBA00022741"/>
    </source>
</evidence>
<evidence type="ECO:0000256" key="1">
    <source>
        <dbReference type="ARBA" id="ARBA00022448"/>
    </source>
</evidence>
<dbReference type="InterPro" id="IPR003593">
    <property type="entry name" value="AAA+_ATPase"/>
</dbReference>
<dbReference type="OrthoDB" id="9805601at2"/>
<evidence type="ECO:0000259" key="7">
    <source>
        <dbReference type="PROSITE" id="PS50893"/>
    </source>
</evidence>
<dbReference type="Pfam" id="PF00005">
    <property type="entry name" value="ABC_tran"/>
    <property type="match status" value="1"/>
</dbReference>
<dbReference type="CDD" id="cd03214">
    <property type="entry name" value="ABC_Iron-Siderophores_B12_Hemin"/>
    <property type="match status" value="1"/>
</dbReference>
<name>A0A1Y5TC76_9RHOB</name>
<feature type="region of interest" description="Disordered" evidence="6">
    <location>
        <begin position="263"/>
        <end position="283"/>
    </location>
</feature>
<keyword evidence="1" id="KW-0813">Transport</keyword>
<dbReference type="SMART" id="SM00382">
    <property type="entry name" value="AAA"/>
    <property type="match status" value="1"/>
</dbReference>
<proteinExistence type="predicted"/>
<evidence type="ECO:0000313" key="9">
    <source>
        <dbReference type="Proteomes" id="UP000193862"/>
    </source>
</evidence>
<evidence type="ECO:0000256" key="3">
    <source>
        <dbReference type="ARBA" id="ARBA00022840"/>
    </source>
</evidence>
<organism evidence="8 9">
    <name type="scientific">Aquimixticola soesokkakensis</name>
    <dbReference type="NCBI Taxonomy" id="1519096"/>
    <lineage>
        <taxon>Bacteria</taxon>
        <taxon>Pseudomonadati</taxon>
        <taxon>Pseudomonadota</taxon>
        <taxon>Alphaproteobacteria</taxon>
        <taxon>Rhodobacterales</taxon>
        <taxon>Paracoccaceae</taxon>
        <taxon>Aquimixticola</taxon>
    </lineage>
</organism>
<dbReference type="RefSeq" id="WP_085837462.1">
    <property type="nucleotide sequence ID" value="NZ_FWFS01000010.1"/>
</dbReference>
<protein>
    <submittedName>
        <fullName evidence="8">Hemin import ATP-binding protein HmuV</fullName>
        <ecNumber evidence="8">3.6.3.-</ecNumber>
    </submittedName>
</protein>
<feature type="compositionally biased region" description="Low complexity" evidence="6">
    <location>
        <begin position="266"/>
        <end position="283"/>
    </location>
</feature>
<evidence type="ECO:0000256" key="6">
    <source>
        <dbReference type="SAM" id="MobiDB-lite"/>
    </source>
</evidence>
<dbReference type="EMBL" id="FWFS01000010">
    <property type="protein sequence ID" value="SLN60313.1"/>
    <property type="molecule type" value="Genomic_DNA"/>
</dbReference>
<keyword evidence="2" id="KW-0547">Nucleotide-binding</keyword>
<keyword evidence="8" id="KW-0378">Hydrolase</keyword>
<gene>
    <name evidence="8" type="primary">hmuV_2</name>
    <name evidence="8" type="ORF">AQS8620_02715</name>
</gene>
<dbReference type="Proteomes" id="UP000193862">
    <property type="component" value="Unassembled WGS sequence"/>
</dbReference>
<dbReference type="Gene3D" id="3.40.50.300">
    <property type="entry name" value="P-loop containing nucleotide triphosphate hydrolases"/>
    <property type="match status" value="1"/>
</dbReference>
<dbReference type="PANTHER" id="PTHR42794">
    <property type="entry name" value="HEMIN IMPORT ATP-BINDING PROTEIN HMUV"/>
    <property type="match status" value="1"/>
</dbReference>
<reference evidence="8 9" key="1">
    <citation type="submission" date="2017-03" db="EMBL/GenBank/DDBJ databases">
        <authorList>
            <person name="Afonso C.L."/>
            <person name="Miller P.J."/>
            <person name="Scott M.A."/>
            <person name="Spackman E."/>
            <person name="Goraichik I."/>
            <person name="Dimitrov K.M."/>
            <person name="Suarez D.L."/>
            <person name="Swayne D.E."/>
        </authorList>
    </citation>
    <scope>NUCLEOTIDE SEQUENCE [LARGE SCALE GENOMIC DNA]</scope>
    <source>
        <strain evidence="8 9">CECT 8620</strain>
    </source>
</reference>